<dbReference type="RefSeq" id="WP_204819986.1">
    <property type="nucleotide sequence ID" value="NZ_JANHOF010000006.1"/>
</dbReference>
<dbReference type="SUPFAM" id="SSF54909">
    <property type="entry name" value="Dimeric alpha+beta barrel"/>
    <property type="match status" value="1"/>
</dbReference>
<proteinExistence type="predicted"/>
<dbReference type="PANTHER" id="PTHR34474:SF1">
    <property type="entry name" value="HEME-DEGRADING MONOOXYGENASE HMOA"/>
    <property type="match status" value="1"/>
</dbReference>
<dbReference type="PANTHER" id="PTHR34474">
    <property type="entry name" value="SIGNAL TRANSDUCTION PROTEIN TRAP"/>
    <property type="match status" value="1"/>
</dbReference>
<dbReference type="GO" id="GO:0004497">
    <property type="term" value="F:monooxygenase activity"/>
    <property type="evidence" value="ECO:0007669"/>
    <property type="project" value="UniProtKB-KW"/>
</dbReference>
<dbReference type="PROSITE" id="PS51725">
    <property type="entry name" value="ABM"/>
    <property type="match status" value="1"/>
</dbReference>
<keyword evidence="3" id="KW-1185">Reference proteome</keyword>
<keyword evidence="2" id="KW-0503">Monooxygenase</keyword>
<name>A0ABV6J7M0_9BACL</name>
<comment type="caution">
    <text evidence="2">The sequence shown here is derived from an EMBL/GenBank/DDBJ whole genome shotgun (WGS) entry which is preliminary data.</text>
</comment>
<dbReference type="Proteomes" id="UP001589818">
    <property type="component" value="Unassembled WGS sequence"/>
</dbReference>
<sequence>MLIQMRTITVKAGNSDKVIERFSKPGGPMTEIEGFIDLTVSVKKGRRNDEEEQVVVIVRWESEEAWKSWEKSPAHIEGHRNSRNQQPPDFVISTVVERLDVKAVKLPQGKVATVNESE</sequence>
<dbReference type="InterPro" id="IPR007138">
    <property type="entry name" value="ABM_dom"/>
</dbReference>
<dbReference type="EC" id="1.14.-.-" evidence="2"/>
<feature type="domain" description="ABM" evidence="1">
    <location>
        <begin position="2"/>
        <end position="96"/>
    </location>
</feature>
<protein>
    <submittedName>
        <fullName evidence="2">Antibiotic biosynthesis monooxygenase family protein</fullName>
        <ecNumber evidence="2">1.14.-.-</ecNumber>
    </submittedName>
</protein>
<reference evidence="2 3" key="1">
    <citation type="submission" date="2024-09" db="EMBL/GenBank/DDBJ databases">
        <authorList>
            <person name="Sun Q."/>
            <person name="Mori K."/>
        </authorList>
    </citation>
    <scope>NUCLEOTIDE SEQUENCE [LARGE SCALE GENOMIC DNA]</scope>
    <source>
        <strain evidence="2 3">CCM 4839</strain>
    </source>
</reference>
<dbReference type="EMBL" id="JBHLVF010000011">
    <property type="protein sequence ID" value="MFC0391522.1"/>
    <property type="molecule type" value="Genomic_DNA"/>
</dbReference>
<gene>
    <name evidence="2" type="ORF">ACFFJ8_09060</name>
</gene>
<organism evidence="2 3">
    <name type="scientific">Paenibacillus mendelii</name>
    <dbReference type="NCBI Taxonomy" id="206163"/>
    <lineage>
        <taxon>Bacteria</taxon>
        <taxon>Bacillati</taxon>
        <taxon>Bacillota</taxon>
        <taxon>Bacilli</taxon>
        <taxon>Bacillales</taxon>
        <taxon>Paenibacillaceae</taxon>
        <taxon>Paenibacillus</taxon>
    </lineage>
</organism>
<accession>A0ABV6J7M0</accession>
<dbReference type="InterPro" id="IPR011008">
    <property type="entry name" value="Dimeric_a/b-barrel"/>
</dbReference>
<evidence type="ECO:0000313" key="2">
    <source>
        <dbReference type="EMBL" id="MFC0391522.1"/>
    </source>
</evidence>
<dbReference type="Gene3D" id="3.30.70.100">
    <property type="match status" value="1"/>
</dbReference>
<evidence type="ECO:0000313" key="3">
    <source>
        <dbReference type="Proteomes" id="UP001589818"/>
    </source>
</evidence>
<dbReference type="Pfam" id="PF03992">
    <property type="entry name" value="ABM"/>
    <property type="match status" value="1"/>
</dbReference>
<keyword evidence="2" id="KW-0560">Oxidoreductase</keyword>
<dbReference type="InterPro" id="IPR050404">
    <property type="entry name" value="Heme-degrading_MO"/>
</dbReference>
<evidence type="ECO:0000259" key="1">
    <source>
        <dbReference type="PROSITE" id="PS51725"/>
    </source>
</evidence>